<proteinExistence type="predicted"/>
<dbReference type="AlphaFoldDB" id="A0A1G9PS57"/>
<gene>
    <name evidence="2" type="ORF">SAMN05660642_01341</name>
</gene>
<feature type="region of interest" description="Disordered" evidence="1">
    <location>
        <begin position="54"/>
        <end position="76"/>
    </location>
</feature>
<name>A0A1G9PS57_9ACTN</name>
<feature type="compositionally biased region" description="Basic and acidic residues" evidence="1">
    <location>
        <begin position="55"/>
        <end position="76"/>
    </location>
</feature>
<evidence type="ECO:0000313" key="2">
    <source>
        <dbReference type="EMBL" id="SDM01632.1"/>
    </source>
</evidence>
<dbReference type="Proteomes" id="UP000198680">
    <property type="component" value="Unassembled WGS sequence"/>
</dbReference>
<keyword evidence="3" id="KW-1185">Reference proteome</keyword>
<evidence type="ECO:0000313" key="3">
    <source>
        <dbReference type="Proteomes" id="UP000198680"/>
    </source>
</evidence>
<accession>A0A1G9PS57</accession>
<protein>
    <submittedName>
        <fullName evidence="2">Uncharacterized protein</fullName>
    </submittedName>
</protein>
<dbReference type="STRING" id="1137991.SAMN05660642_01341"/>
<dbReference type="EMBL" id="FNHE01000003">
    <property type="protein sequence ID" value="SDM01632.1"/>
    <property type="molecule type" value="Genomic_DNA"/>
</dbReference>
<reference evidence="3" key="1">
    <citation type="submission" date="2016-10" db="EMBL/GenBank/DDBJ databases">
        <authorList>
            <person name="Varghese N."/>
            <person name="Submissions S."/>
        </authorList>
    </citation>
    <scope>NUCLEOTIDE SEQUENCE [LARGE SCALE GENOMIC DNA]</scope>
    <source>
        <strain evidence="3">DSM 45419</strain>
    </source>
</reference>
<sequence length="149" mass="17067">MRKREGRPAAGPAPQQATPRSPGPKRSDEDRQTAAQQALPLAVAPDLRRRRWAARRCEPLPDGRRDTLEPEDRTDRFASTRRLHIEVRGHTAWLYGGRVAWLLESANVPRQRDLRMPGVWMCPASRVDDVVTYAEHLEGRYVTVERIEP</sequence>
<organism evidence="2 3">
    <name type="scientific">Geodermatophilus siccatus</name>
    <dbReference type="NCBI Taxonomy" id="1137991"/>
    <lineage>
        <taxon>Bacteria</taxon>
        <taxon>Bacillati</taxon>
        <taxon>Actinomycetota</taxon>
        <taxon>Actinomycetes</taxon>
        <taxon>Geodermatophilales</taxon>
        <taxon>Geodermatophilaceae</taxon>
        <taxon>Geodermatophilus</taxon>
    </lineage>
</organism>
<feature type="compositionally biased region" description="Low complexity" evidence="1">
    <location>
        <begin position="8"/>
        <end position="20"/>
    </location>
</feature>
<evidence type="ECO:0000256" key="1">
    <source>
        <dbReference type="SAM" id="MobiDB-lite"/>
    </source>
</evidence>
<feature type="region of interest" description="Disordered" evidence="1">
    <location>
        <begin position="1"/>
        <end position="42"/>
    </location>
</feature>